<dbReference type="Gene3D" id="4.10.240.10">
    <property type="entry name" value="Zn(2)-C6 fungal-type DNA-binding domain"/>
    <property type="match status" value="1"/>
</dbReference>
<keyword evidence="4" id="KW-0238">DNA-binding</keyword>
<dbReference type="GO" id="GO:0003677">
    <property type="term" value="F:DNA binding"/>
    <property type="evidence" value="ECO:0007669"/>
    <property type="project" value="UniProtKB-KW"/>
</dbReference>
<dbReference type="PROSITE" id="PS50048">
    <property type="entry name" value="ZN2_CY6_FUNGAL_2"/>
    <property type="match status" value="1"/>
</dbReference>
<dbReference type="SMART" id="SM00066">
    <property type="entry name" value="GAL4"/>
    <property type="match status" value="1"/>
</dbReference>
<evidence type="ECO:0000256" key="4">
    <source>
        <dbReference type="ARBA" id="ARBA00023125"/>
    </source>
</evidence>
<dbReference type="InterPro" id="IPR052478">
    <property type="entry name" value="Metabolite_Synth_Reg"/>
</dbReference>
<evidence type="ECO:0000256" key="5">
    <source>
        <dbReference type="ARBA" id="ARBA00023163"/>
    </source>
</evidence>
<dbReference type="HOGENOM" id="CLU_019691_1_0_1"/>
<dbReference type="Pfam" id="PF00172">
    <property type="entry name" value="Zn_clus"/>
    <property type="match status" value="1"/>
</dbReference>
<dbReference type="GO" id="GO:0009410">
    <property type="term" value="P:response to xenobiotic stimulus"/>
    <property type="evidence" value="ECO:0007669"/>
    <property type="project" value="TreeGrafter"/>
</dbReference>
<feature type="domain" description="Zn(2)-C6 fungal-type" evidence="8">
    <location>
        <begin position="22"/>
        <end position="51"/>
    </location>
</feature>
<keyword evidence="2" id="KW-0862">Zinc</keyword>
<evidence type="ECO:0000313" key="10">
    <source>
        <dbReference type="Proteomes" id="UP000029964"/>
    </source>
</evidence>
<dbReference type="Proteomes" id="UP000029964">
    <property type="component" value="Unassembled WGS sequence"/>
</dbReference>
<evidence type="ECO:0000256" key="1">
    <source>
        <dbReference type="ARBA" id="ARBA00022723"/>
    </source>
</evidence>
<dbReference type="InterPro" id="IPR036864">
    <property type="entry name" value="Zn2-C6_fun-type_DNA-bd_sf"/>
</dbReference>
<dbReference type="SUPFAM" id="SSF57701">
    <property type="entry name" value="Zn2/Cys6 DNA-binding domain"/>
    <property type="match status" value="1"/>
</dbReference>
<dbReference type="EMBL" id="JPKY01000003">
    <property type="protein sequence ID" value="KFH48451.1"/>
    <property type="molecule type" value="Genomic_DNA"/>
</dbReference>
<evidence type="ECO:0000256" key="2">
    <source>
        <dbReference type="ARBA" id="ARBA00022833"/>
    </source>
</evidence>
<sequence>MTGEQHVSTQPPPRKRRRAKVACGPCRDRKRKCDGRHPCGTCTQFEYECHYHYAASSPRARNGLLPVTVFPQRQRRRVTPEEESSSLDEPVGVAEDDHHAASASASASRRGRRAPPDTTQSHLQSVEANSGAAFVRRLGLKIDPSNAPRLRLFGWNTGERLAGCPPGTARPITSILSYATMMRLARMYFDTVAIVYGFIDQAAFYERLGDRWDRGPAVGVDDYDQVICGVAALGLHFSPAPPPSSSSTMEPDLVESAKVILERNTVLQQQPTIDTVAGWILRVAYLRMTSTPHVTWLASCSLMHVVEAAGIHREEETSPSSRRSIFDERELTTSGEVIDVDTRRRLWAMAQHLNIWASFDLGRTKITLPNATTQPLATMAGDPTTELLGLMPLTEVLDPNQTRSAEDLESDLSQLLDRTFYEPPVVMGQINLVLCIYRRLRSQRSSMLSRHVGKILSLARRAMDAARTMVDRHWPWHHAANIPFQVVCLLLAVDSPASLAMMGEALAVLRRVRDTWSSPAMHEAYDTAYLLVRLHQRRKDEDARVLRAALDFQAPAAPPPLSARDEDGVDLGGLQQTPGPTMFSVESLGLDDLFTSVPGLREFDLDQFLVEYNTLNPQDLGNFGTQL</sequence>
<accession>A0A086TGG9</accession>
<evidence type="ECO:0000313" key="9">
    <source>
        <dbReference type="EMBL" id="KFH48451.1"/>
    </source>
</evidence>
<protein>
    <recommendedName>
        <fullName evidence="8">Zn(2)-C6 fungal-type domain-containing protein</fullName>
    </recommendedName>
</protein>
<evidence type="ECO:0000256" key="7">
    <source>
        <dbReference type="SAM" id="MobiDB-lite"/>
    </source>
</evidence>
<feature type="compositionally biased region" description="Polar residues" evidence="7">
    <location>
        <begin position="117"/>
        <end position="126"/>
    </location>
</feature>
<organism evidence="9 10">
    <name type="scientific">Hapsidospora chrysogenum (strain ATCC 11550 / CBS 779.69 / DSM 880 / IAM 14645 / JCM 23072 / IMI 49137)</name>
    <name type="common">Acremonium chrysogenum</name>
    <dbReference type="NCBI Taxonomy" id="857340"/>
    <lineage>
        <taxon>Eukaryota</taxon>
        <taxon>Fungi</taxon>
        <taxon>Dikarya</taxon>
        <taxon>Ascomycota</taxon>
        <taxon>Pezizomycotina</taxon>
        <taxon>Sordariomycetes</taxon>
        <taxon>Hypocreomycetidae</taxon>
        <taxon>Hypocreales</taxon>
        <taxon>Bionectriaceae</taxon>
        <taxon>Hapsidospora</taxon>
    </lineage>
</organism>
<dbReference type="PROSITE" id="PS00463">
    <property type="entry name" value="ZN2_CY6_FUNGAL_1"/>
    <property type="match status" value="1"/>
</dbReference>
<keyword evidence="5" id="KW-0804">Transcription</keyword>
<dbReference type="CDD" id="cd00067">
    <property type="entry name" value="GAL4"/>
    <property type="match status" value="1"/>
</dbReference>
<keyword evidence="10" id="KW-1185">Reference proteome</keyword>
<dbReference type="OrthoDB" id="9986881at2759"/>
<keyword evidence="1" id="KW-0479">Metal-binding</keyword>
<evidence type="ECO:0000256" key="3">
    <source>
        <dbReference type="ARBA" id="ARBA00023015"/>
    </source>
</evidence>
<dbReference type="AlphaFoldDB" id="A0A086TGG9"/>
<dbReference type="GO" id="GO:0000981">
    <property type="term" value="F:DNA-binding transcription factor activity, RNA polymerase II-specific"/>
    <property type="evidence" value="ECO:0007669"/>
    <property type="project" value="InterPro"/>
</dbReference>
<dbReference type="InterPro" id="IPR001138">
    <property type="entry name" value="Zn2Cys6_DnaBD"/>
</dbReference>
<gene>
    <name evidence="9" type="ORF">ACRE_007030</name>
</gene>
<reference evidence="10" key="1">
    <citation type="journal article" date="2014" name="Genome Announc.">
        <title>Genome sequence and annotation of Acremonium chrysogenum, producer of the beta-lactam antibiotic cephalosporin C.</title>
        <authorList>
            <person name="Terfehr D."/>
            <person name="Dahlmann T.A."/>
            <person name="Specht T."/>
            <person name="Zadra I."/>
            <person name="Kuernsteiner H."/>
            <person name="Kueck U."/>
        </authorList>
    </citation>
    <scope>NUCLEOTIDE SEQUENCE [LARGE SCALE GENOMIC DNA]</scope>
    <source>
        <strain evidence="10">ATCC 11550 / CBS 779.69 / DSM 880 / IAM 14645 / JCM 23072 / IMI 49137</strain>
    </source>
</reference>
<dbReference type="PANTHER" id="PTHR31779">
    <property type="entry name" value="2-NITROPROPANE DIOXYGENASE FAMILY, PUTATIVE (AFU_ORTHOLOGUE AFUA_2G17430)-RELATED"/>
    <property type="match status" value="1"/>
</dbReference>
<feature type="region of interest" description="Disordered" evidence="7">
    <location>
        <begin position="1"/>
        <end position="33"/>
    </location>
</feature>
<dbReference type="CDD" id="cd12148">
    <property type="entry name" value="fungal_TF_MHR"/>
    <property type="match status" value="1"/>
</dbReference>
<dbReference type="PANTHER" id="PTHR31779:SF5">
    <property type="entry name" value="ZN(II)2CYS6 TRANSCRIPTION FACTOR (EUROFUNG)"/>
    <property type="match status" value="1"/>
</dbReference>
<proteinExistence type="predicted"/>
<evidence type="ECO:0000259" key="8">
    <source>
        <dbReference type="PROSITE" id="PS50048"/>
    </source>
</evidence>
<name>A0A086TGG9_HAPC1</name>
<keyword evidence="6" id="KW-0539">Nucleus</keyword>
<dbReference type="GO" id="GO:0008270">
    <property type="term" value="F:zinc ion binding"/>
    <property type="evidence" value="ECO:0007669"/>
    <property type="project" value="InterPro"/>
</dbReference>
<evidence type="ECO:0000256" key="6">
    <source>
        <dbReference type="ARBA" id="ARBA00023242"/>
    </source>
</evidence>
<keyword evidence="3" id="KW-0805">Transcription regulation</keyword>
<feature type="region of interest" description="Disordered" evidence="7">
    <location>
        <begin position="74"/>
        <end position="126"/>
    </location>
</feature>
<comment type="caution">
    <text evidence="9">The sequence shown here is derived from an EMBL/GenBank/DDBJ whole genome shotgun (WGS) entry which is preliminary data.</text>
</comment>